<evidence type="ECO:0000313" key="3">
    <source>
        <dbReference type="Proteomes" id="UP000772434"/>
    </source>
</evidence>
<protein>
    <submittedName>
        <fullName evidence="2">Uncharacterized protein</fullName>
    </submittedName>
</protein>
<sequence length="78" mass="8408">MFTFRLSALVLIQAIMLVRGLPEPRAEATCTGVQCGIDRVTLEPIYCPTAEYECCGPIVLINGTGYRTICTAPGEVCP</sequence>
<feature type="signal peptide" evidence="1">
    <location>
        <begin position="1"/>
        <end position="20"/>
    </location>
</feature>
<dbReference type="Proteomes" id="UP000772434">
    <property type="component" value="Unassembled WGS sequence"/>
</dbReference>
<dbReference type="OrthoDB" id="2816957at2759"/>
<feature type="chain" id="PRO_5040168837" evidence="1">
    <location>
        <begin position="21"/>
        <end position="78"/>
    </location>
</feature>
<proteinExistence type="predicted"/>
<comment type="caution">
    <text evidence="2">The sequence shown here is derived from an EMBL/GenBank/DDBJ whole genome shotgun (WGS) entry which is preliminary data.</text>
</comment>
<reference evidence="2" key="1">
    <citation type="submission" date="2020-11" db="EMBL/GenBank/DDBJ databases">
        <authorList>
            <consortium name="DOE Joint Genome Institute"/>
            <person name="Ahrendt S."/>
            <person name="Riley R."/>
            <person name="Andreopoulos W."/>
            <person name="Labutti K."/>
            <person name="Pangilinan J."/>
            <person name="Ruiz-Duenas F.J."/>
            <person name="Barrasa J.M."/>
            <person name="Sanchez-Garcia M."/>
            <person name="Camarero S."/>
            <person name="Miyauchi S."/>
            <person name="Serrano A."/>
            <person name="Linde D."/>
            <person name="Babiker R."/>
            <person name="Drula E."/>
            <person name="Ayuso-Fernandez I."/>
            <person name="Pacheco R."/>
            <person name="Padilla G."/>
            <person name="Ferreira P."/>
            <person name="Barriuso J."/>
            <person name="Kellner H."/>
            <person name="Castanera R."/>
            <person name="Alfaro M."/>
            <person name="Ramirez L."/>
            <person name="Pisabarro A.G."/>
            <person name="Kuo A."/>
            <person name="Tritt A."/>
            <person name="Lipzen A."/>
            <person name="He G."/>
            <person name="Yan M."/>
            <person name="Ng V."/>
            <person name="Cullen D."/>
            <person name="Martin F."/>
            <person name="Rosso M.-N."/>
            <person name="Henrissat B."/>
            <person name="Hibbett D."/>
            <person name="Martinez A.T."/>
            <person name="Grigoriev I.V."/>
        </authorList>
    </citation>
    <scope>NUCLEOTIDE SEQUENCE</scope>
    <source>
        <strain evidence="2">AH 40177</strain>
    </source>
</reference>
<gene>
    <name evidence="2" type="ORF">BDP27DRAFT_1311969</name>
</gene>
<evidence type="ECO:0000313" key="2">
    <source>
        <dbReference type="EMBL" id="KAF9077190.1"/>
    </source>
</evidence>
<name>A0A9P5UEF1_9AGAR</name>
<dbReference type="EMBL" id="JADNRY010000004">
    <property type="protein sequence ID" value="KAF9077190.1"/>
    <property type="molecule type" value="Genomic_DNA"/>
</dbReference>
<keyword evidence="1" id="KW-0732">Signal</keyword>
<evidence type="ECO:0000256" key="1">
    <source>
        <dbReference type="SAM" id="SignalP"/>
    </source>
</evidence>
<keyword evidence="3" id="KW-1185">Reference proteome</keyword>
<accession>A0A9P5UEF1</accession>
<dbReference type="AlphaFoldDB" id="A0A9P5UEF1"/>
<feature type="non-terminal residue" evidence="2">
    <location>
        <position position="1"/>
    </location>
</feature>
<organism evidence="2 3">
    <name type="scientific">Rhodocollybia butyracea</name>
    <dbReference type="NCBI Taxonomy" id="206335"/>
    <lineage>
        <taxon>Eukaryota</taxon>
        <taxon>Fungi</taxon>
        <taxon>Dikarya</taxon>
        <taxon>Basidiomycota</taxon>
        <taxon>Agaricomycotina</taxon>
        <taxon>Agaricomycetes</taxon>
        <taxon>Agaricomycetidae</taxon>
        <taxon>Agaricales</taxon>
        <taxon>Marasmiineae</taxon>
        <taxon>Omphalotaceae</taxon>
        <taxon>Rhodocollybia</taxon>
    </lineage>
</organism>